<dbReference type="EMBL" id="BLLK01000045">
    <property type="protein sequence ID" value="GFH51245.1"/>
    <property type="molecule type" value="Genomic_DNA"/>
</dbReference>
<dbReference type="PROSITE" id="PS51808">
    <property type="entry name" value="CHCH"/>
    <property type="match status" value="1"/>
</dbReference>
<dbReference type="SUPFAM" id="SSF47072">
    <property type="entry name" value="Cysteine alpha-hairpin motif"/>
    <property type="match status" value="1"/>
</dbReference>
<reference evidence="6 7" key="1">
    <citation type="journal article" date="2021" name="Sci. Rep.">
        <title>The genome of the diatom Chaetoceros tenuissimus carries an ancient integrated fragment of an extant virus.</title>
        <authorList>
            <person name="Hongo Y."/>
            <person name="Kimura K."/>
            <person name="Takaki Y."/>
            <person name="Yoshida Y."/>
            <person name="Baba S."/>
            <person name="Kobayashi G."/>
            <person name="Nagasaki K."/>
            <person name="Hano T."/>
            <person name="Tomaru Y."/>
        </authorList>
    </citation>
    <scope>NUCLEOTIDE SEQUENCE [LARGE SCALE GENOMIC DNA]</scope>
    <source>
        <strain evidence="6 7">NIES-3715</strain>
    </source>
</reference>
<name>A0AAD3H5L0_9STRA</name>
<evidence type="ECO:0000259" key="5">
    <source>
        <dbReference type="Pfam" id="PF06747"/>
    </source>
</evidence>
<dbReference type="PANTHER" id="PTHR46811">
    <property type="entry name" value="COILED-COIL-HELIX-COILED-COIL-HELIX DOMAIN-CONTAINING PROTEIN 7"/>
    <property type="match status" value="1"/>
</dbReference>
<keyword evidence="7" id="KW-1185">Reference proteome</keyword>
<comment type="subcellular location">
    <subcellularLocation>
        <location evidence="1">Mitochondrion intermembrane space</location>
    </subcellularLocation>
</comment>
<dbReference type="InterPro" id="IPR009069">
    <property type="entry name" value="Cys_alpha_HP_mot_SF"/>
</dbReference>
<organism evidence="6 7">
    <name type="scientific">Chaetoceros tenuissimus</name>
    <dbReference type="NCBI Taxonomy" id="426638"/>
    <lineage>
        <taxon>Eukaryota</taxon>
        <taxon>Sar</taxon>
        <taxon>Stramenopiles</taxon>
        <taxon>Ochrophyta</taxon>
        <taxon>Bacillariophyta</taxon>
        <taxon>Coscinodiscophyceae</taxon>
        <taxon>Chaetocerotophycidae</taxon>
        <taxon>Chaetocerotales</taxon>
        <taxon>Chaetocerotaceae</taxon>
        <taxon>Chaetoceros</taxon>
    </lineage>
</organism>
<evidence type="ECO:0000256" key="4">
    <source>
        <dbReference type="SAM" id="MobiDB-lite"/>
    </source>
</evidence>
<accession>A0AAD3H5L0</accession>
<evidence type="ECO:0000256" key="2">
    <source>
        <dbReference type="ARBA" id="ARBA00023128"/>
    </source>
</evidence>
<sequence>MGLPDKSFKADANIAAQVERQSNIGDPDQHNNGQPVRQNLDVTGNQRSKFITACATEHKNSLECINENYERREVCQPFFDAYKICRKAEHERKMEENARLSGGNGESCIIS</sequence>
<keyword evidence="2" id="KW-0496">Mitochondrion</keyword>
<dbReference type="Proteomes" id="UP001054902">
    <property type="component" value="Unassembled WGS sequence"/>
</dbReference>
<feature type="domain" description="CHCH" evidence="5">
    <location>
        <begin position="54"/>
        <end position="87"/>
    </location>
</feature>
<feature type="region of interest" description="Disordered" evidence="4">
    <location>
        <begin position="1"/>
        <end position="42"/>
    </location>
</feature>
<proteinExistence type="predicted"/>
<dbReference type="PANTHER" id="PTHR46811:SF1">
    <property type="entry name" value="COILED-COIL-HELIX-COILED-COIL-HELIX DOMAIN-CONTAINING PROTEIN 7"/>
    <property type="match status" value="1"/>
</dbReference>
<evidence type="ECO:0000256" key="1">
    <source>
        <dbReference type="ARBA" id="ARBA00004569"/>
    </source>
</evidence>
<gene>
    <name evidence="6" type="ORF">CTEN210_07721</name>
</gene>
<evidence type="ECO:0000313" key="6">
    <source>
        <dbReference type="EMBL" id="GFH51245.1"/>
    </source>
</evidence>
<dbReference type="InterPro" id="IPR051040">
    <property type="entry name" value="COX23"/>
</dbReference>
<dbReference type="InterPro" id="IPR010625">
    <property type="entry name" value="CHCH"/>
</dbReference>
<dbReference type="Pfam" id="PF06747">
    <property type="entry name" value="CHCH"/>
    <property type="match status" value="1"/>
</dbReference>
<keyword evidence="3" id="KW-1015">Disulfide bond</keyword>
<dbReference type="GO" id="GO:0033108">
    <property type="term" value="P:mitochondrial respiratory chain complex assembly"/>
    <property type="evidence" value="ECO:0007669"/>
    <property type="project" value="TreeGrafter"/>
</dbReference>
<evidence type="ECO:0000313" key="7">
    <source>
        <dbReference type="Proteomes" id="UP001054902"/>
    </source>
</evidence>
<dbReference type="GO" id="GO:0005758">
    <property type="term" value="C:mitochondrial intermembrane space"/>
    <property type="evidence" value="ECO:0007669"/>
    <property type="project" value="UniProtKB-SubCell"/>
</dbReference>
<feature type="compositionally biased region" description="Polar residues" evidence="4">
    <location>
        <begin position="19"/>
        <end position="42"/>
    </location>
</feature>
<evidence type="ECO:0000256" key="3">
    <source>
        <dbReference type="ARBA" id="ARBA00023157"/>
    </source>
</evidence>
<dbReference type="AlphaFoldDB" id="A0AAD3H5L0"/>
<protein>
    <submittedName>
        <fullName evidence="6">Cytochrome c oxidase-assembly factor COX23, mitochondrial</fullName>
    </submittedName>
</protein>
<comment type="caution">
    <text evidence="6">The sequence shown here is derived from an EMBL/GenBank/DDBJ whole genome shotgun (WGS) entry which is preliminary data.</text>
</comment>